<dbReference type="OrthoDB" id="261911at2"/>
<accession>A0A1U7CMH3</accession>
<dbReference type="KEGG" id="pbor:BSF38_01572"/>
<dbReference type="Proteomes" id="UP000186309">
    <property type="component" value="Chromosome"/>
</dbReference>
<name>A0A1U7CMH3_9BACT</name>
<protein>
    <submittedName>
        <fullName evidence="1">Uncharacterized protein</fullName>
    </submittedName>
</protein>
<dbReference type="AlphaFoldDB" id="A0A1U7CMH3"/>
<dbReference type="STRING" id="1387353.BSF38_01572"/>
<evidence type="ECO:0000313" key="2">
    <source>
        <dbReference type="Proteomes" id="UP000186309"/>
    </source>
</evidence>
<reference evidence="2" key="1">
    <citation type="submission" date="2016-12" db="EMBL/GenBank/DDBJ databases">
        <title>Comparative genomics of four Isosphaeraceae planctomycetes: a common pool of plasmids and glycoside hydrolase genes.</title>
        <authorList>
            <person name="Ivanova A."/>
        </authorList>
    </citation>
    <scope>NUCLEOTIDE SEQUENCE [LARGE SCALE GENOMIC DNA]</scope>
    <source>
        <strain evidence="2">PX4</strain>
    </source>
</reference>
<dbReference type="EMBL" id="CP019082">
    <property type="protein sequence ID" value="APW60108.1"/>
    <property type="molecule type" value="Genomic_DNA"/>
</dbReference>
<dbReference type="RefSeq" id="WP_076344518.1">
    <property type="nucleotide sequence ID" value="NZ_CP019082.1"/>
</dbReference>
<sequence length="979" mass="110064">MPDHHEIVDQIRALLQAVDQTRTPALDALAAAYAQACGDVSRRLARCHRLLQQGLRSEAIQLADIAPRVLDAIADLDFPERADWDELVQMYGLPDAPRFPIEITSFLNEAYAQEDPIQDLLRTHRRLALARAPLRARIGVIRKLTAQDANNPIWQDDLRIFEKARFREIQVEAAEAARRHDAGSVGRLLAELEDQTWSEPPPVVLVQAIRKSDAHFRGQQNRAILADIEVSLNDAFSAHDPIRGRLARDRWRATIAAVKLSPKDAVHERVEPALRWLEDQDRRDEFNRDREDSIRDLVDLLDDPKSVAPAVLDRTANEILKHSDGMPASIQDRFVSRLTLERARQTRRRQWAAAAAAVAAVVVVSAVGAGIRSQSRARDSARAATALSDMLELGEHGQAVEFLERLTKADPSLFEYPGLANARALVQGAQEKEAQRQIQFDQAIRQVEQAPVTEADPTALETARGLARLSTEKTLLDQLLQRRGAAHREDRDRRERELAPRLSALSANIEVIRLKLEKAKSDGQEASASLKELVQTQAELRGLGTEIDHVGDEQQKAFRVLSLKLDAMRAEQEGRKQRRRLEEQMTSAVAYSADDEPRDLDAYTELIQKYIKNYPDSPRSRAMAKVEPERAIWQTITKENRLLASWQVPESTATSEQLSARAAACKTFLAENPNDPSALRLTEYQAHLEAMARRDLRVDNPRNRLKQLFSDILIDSVWVVKVKNPPSRPKSYFLTKQPSEDSNLLRYISGFDGRERAKPIVKANIIYSSVSPQTKIGVRYKAIFSRAAMIPDWDKVMFDLLTEIRKDAEMDPILKLTLLKKVTEYAMQGSVPLQAALAPLKAVMEQSDVDLNVPWMDPESVDAGRLRLTAERVVESMPDSLEMLREARVQEHRIEQIITLTYRSVGWLAQEDSTWGLRSGSVLPNEGELWVAVPEGSPRTAWKKLGKINSGKVSVAPESLDVRAEGRPVFVTVNAVPKV</sequence>
<gene>
    <name evidence="1" type="ORF">BSF38_01572</name>
</gene>
<keyword evidence="2" id="KW-1185">Reference proteome</keyword>
<proteinExistence type="predicted"/>
<organism evidence="1 2">
    <name type="scientific">Paludisphaera borealis</name>
    <dbReference type="NCBI Taxonomy" id="1387353"/>
    <lineage>
        <taxon>Bacteria</taxon>
        <taxon>Pseudomonadati</taxon>
        <taxon>Planctomycetota</taxon>
        <taxon>Planctomycetia</taxon>
        <taxon>Isosphaerales</taxon>
        <taxon>Isosphaeraceae</taxon>
        <taxon>Paludisphaera</taxon>
    </lineage>
</organism>
<evidence type="ECO:0000313" key="1">
    <source>
        <dbReference type="EMBL" id="APW60108.1"/>
    </source>
</evidence>